<reference evidence="1" key="1">
    <citation type="submission" date="2019-12" db="EMBL/GenBank/DDBJ databases">
        <title>Genome sequencing and annotation of Brassica cretica.</title>
        <authorList>
            <person name="Studholme D.J."/>
            <person name="Sarris P.F."/>
        </authorList>
    </citation>
    <scope>NUCLEOTIDE SEQUENCE</scope>
    <source>
        <strain evidence="1">PFS-001/15</strain>
        <tissue evidence="1">Leaf</tissue>
    </source>
</reference>
<comment type="caution">
    <text evidence="1">The sequence shown here is derived from an EMBL/GenBank/DDBJ whole genome shotgun (WGS) entry which is preliminary data.</text>
</comment>
<name>A0A3N6QAQ2_BRACR</name>
<sequence>MVKASFYTPLPRLARAASSVNGLSSTSSMVAEAVSNHDPLVDAHQRLIGEVRASSRWELMKECQEKRVEHWDLFLSGGIDQQSGSFSWVATPKSVVGLRFSEEPSF</sequence>
<dbReference type="Proteomes" id="UP000712281">
    <property type="component" value="Unassembled WGS sequence"/>
</dbReference>
<evidence type="ECO:0000313" key="2">
    <source>
        <dbReference type="Proteomes" id="UP000712281"/>
    </source>
</evidence>
<evidence type="ECO:0000313" key="1">
    <source>
        <dbReference type="EMBL" id="KAF2550568.1"/>
    </source>
</evidence>
<protein>
    <submittedName>
        <fullName evidence="1">Uncharacterized protein</fullName>
    </submittedName>
</protein>
<dbReference type="EMBL" id="QGKW02001988">
    <property type="protein sequence ID" value="KAF2550568.1"/>
    <property type="molecule type" value="Genomic_DNA"/>
</dbReference>
<dbReference type="AlphaFoldDB" id="A0A3N6QAQ2"/>
<gene>
    <name evidence="1" type="ORF">F2Q68_00034229</name>
</gene>
<organism evidence="1 2">
    <name type="scientific">Brassica cretica</name>
    <name type="common">Mustard</name>
    <dbReference type="NCBI Taxonomy" id="69181"/>
    <lineage>
        <taxon>Eukaryota</taxon>
        <taxon>Viridiplantae</taxon>
        <taxon>Streptophyta</taxon>
        <taxon>Embryophyta</taxon>
        <taxon>Tracheophyta</taxon>
        <taxon>Spermatophyta</taxon>
        <taxon>Magnoliopsida</taxon>
        <taxon>eudicotyledons</taxon>
        <taxon>Gunneridae</taxon>
        <taxon>Pentapetalae</taxon>
        <taxon>rosids</taxon>
        <taxon>malvids</taxon>
        <taxon>Brassicales</taxon>
        <taxon>Brassicaceae</taxon>
        <taxon>Brassiceae</taxon>
        <taxon>Brassica</taxon>
    </lineage>
</organism>
<accession>A0A3N6QAQ2</accession>
<proteinExistence type="predicted"/>